<feature type="compositionally biased region" description="Polar residues" evidence="6">
    <location>
        <begin position="336"/>
        <end position="346"/>
    </location>
</feature>
<protein>
    <submittedName>
        <fullName evidence="7">Uncharacterized protein</fullName>
    </submittedName>
</protein>
<feature type="region of interest" description="Disordered" evidence="6">
    <location>
        <begin position="378"/>
        <end position="402"/>
    </location>
</feature>
<evidence type="ECO:0000256" key="6">
    <source>
        <dbReference type="SAM" id="MobiDB-lite"/>
    </source>
</evidence>
<evidence type="ECO:0000256" key="1">
    <source>
        <dbReference type="ARBA" id="ARBA00022729"/>
    </source>
</evidence>
<dbReference type="EMBL" id="AJVK01062843">
    <property type="status" value="NOT_ANNOTATED_CDS"/>
    <property type="molecule type" value="Genomic_DNA"/>
</dbReference>
<evidence type="ECO:0000256" key="4">
    <source>
        <dbReference type="RuleBase" id="RU000489"/>
    </source>
</evidence>
<dbReference type="GO" id="GO:0008061">
    <property type="term" value="F:chitin binding"/>
    <property type="evidence" value="ECO:0007669"/>
    <property type="project" value="InterPro"/>
</dbReference>
<dbReference type="FunFam" id="3.10.50.10:FF:000008">
    <property type="entry name" value="Chitinase 11"/>
    <property type="match status" value="1"/>
</dbReference>
<evidence type="ECO:0000313" key="7">
    <source>
        <dbReference type="EnsemblMetazoa" id="PPAI008028-PA"/>
    </source>
</evidence>
<keyword evidence="3 4" id="KW-0326">Glycosidase</keyword>
<dbReference type="VEuPathDB" id="VectorBase:PPAI008028"/>
<dbReference type="InterPro" id="IPR029070">
    <property type="entry name" value="Chitinase_insertion_sf"/>
</dbReference>
<reference evidence="7" key="1">
    <citation type="submission" date="2022-08" db="UniProtKB">
        <authorList>
            <consortium name="EnsemblMetazoa"/>
        </authorList>
    </citation>
    <scope>IDENTIFICATION</scope>
    <source>
        <strain evidence="7">Israel</strain>
    </source>
</reference>
<dbReference type="InterPro" id="IPR011583">
    <property type="entry name" value="Chitinase_II/V-like_cat"/>
</dbReference>
<dbReference type="GO" id="GO:0005975">
    <property type="term" value="P:carbohydrate metabolic process"/>
    <property type="evidence" value="ECO:0007669"/>
    <property type="project" value="InterPro"/>
</dbReference>
<dbReference type="AlphaFoldDB" id="A0A1B0DIP1"/>
<name>A0A1B0DIP1_PHLPP</name>
<dbReference type="InterPro" id="IPR050314">
    <property type="entry name" value="Glycosyl_Hydrlase_18"/>
</dbReference>
<organism evidence="7 8">
    <name type="scientific">Phlebotomus papatasi</name>
    <name type="common">Sandfly</name>
    <dbReference type="NCBI Taxonomy" id="29031"/>
    <lineage>
        <taxon>Eukaryota</taxon>
        <taxon>Metazoa</taxon>
        <taxon>Ecdysozoa</taxon>
        <taxon>Arthropoda</taxon>
        <taxon>Hexapoda</taxon>
        <taxon>Insecta</taxon>
        <taxon>Pterygota</taxon>
        <taxon>Neoptera</taxon>
        <taxon>Endopterygota</taxon>
        <taxon>Diptera</taxon>
        <taxon>Nematocera</taxon>
        <taxon>Psychodoidea</taxon>
        <taxon>Psychodidae</taxon>
        <taxon>Phlebotomus</taxon>
        <taxon>Phlebotomus</taxon>
    </lineage>
</organism>
<dbReference type="PROSITE" id="PS51910">
    <property type="entry name" value="GH18_2"/>
    <property type="match status" value="1"/>
</dbReference>
<dbReference type="InterPro" id="IPR001223">
    <property type="entry name" value="Glyco_hydro18_cat"/>
</dbReference>
<comment type="similarity">
    <text evidence="5">Belongs to the glycosyl hydrolase 18 family.</text>
</comment>
<sequence length="470" mass="53400">YRRAPATFRINYIDPKYCTHLVYTFAGLNLDGIMDTLDYTNDITNGGYRDFTGIKEKYPCVKTLLAIGGWNEGSEKYSLMVETEESREYFVSRVMRYLVQFGFDGLDIDWEYPGHRGGIPEDKENFTKLLEMLKERLKPRNRLLTAALAAPVGIIKDAYDVQEVCKYLDLVMIMGYDMNETNKTSTHAPLKRESSESNTRSTVDDAVQFYSSNGCDRKRLVIGIPAYGKSYTLADKTRHGIGNNVLGPGKAGPYLMEPGFLGYNEICESLTQAQWTTVHLKNNAMKYSYNDDQWVSYDDAETVAVKESHLESIVKNEPEDISDSVTFPETIEGNLQYPSGSHSVSMVKSEPEEGTDNSGENPFGLEKFFVTYVNKSAKPSCSKTPARNRNTDKPDETLSDEENTKLEDCCCKHVQYIYHQLSKNDVGRQKHKSILKKLPLQTKEELEEFDKSLFVQSNKEAFVSEENFIL</sequence>
<dbReference type="Gene3D" id="3.10.50.10">
    <property type="match status" value="1"/>
</dbReference>
<evidence type="ECO:0000256" key="5">
    <source>
        <dbReference type="RuleBase" id="RU004453"/>
    </source>
</evidence>
<dbReference type="Pfam" id="PF00704">
    <property type="entry name" value="Glyco_hydro_18"/>
    <property type="match status" value="1"/>
</dbReference>
<dbReference type="VEuPathDB" id="VectorBase:PPAPM1_007865"/>
<dbReference type="SUPFAM" id="SSF54556">
    <property type="entry name" value="Chitinase insertion domain"/>
    <property type="match status" value="1"/>
</dbReference>
<dbReference type="EnsemblMetazoa" id="PPAI008028-RA">
    <property type="protein sequence ID" value="PPAI008028-PA"/>
    <property type="gene ID" value="PPAI008028"/>
</dbReference>
<dbReference type="SMART" id="SM00636">
    <property type="entry name" value="Glyco_18"/>
    <property type="match status" value="1"/>
</dbReference>
<feature type="compositionally biased region" description="Basic and acidic residues" evidence="6">
    <location>
        <begin position="389"/>
        <end position="402"/>
    </location>
</feature>
<dbReference type="Gene3D" id="3.20.20.80">
    <property type="entry name" value="Glycosidases"/>
    <property type="match status" value="1"/>
</dbReference>
<evidence type="ECO:0000256" key="2">
    <source>
        <dbReference type="ARBA" id="ARBA00022801"/>
    </source>
</evidence>
<dbReference type="InterPro" id="IPR017853">
    <property type="entry name" value="GH"/>
</dbReference>
<dbReference type="GO" id="GO:0006032">
    <property type="term" value="P:chitin catabolic process"/>
    <property type="evidence" value="ECO:0007669"/>
    <property type="project" value="UniProtKB-ARBA"/>
</dbReference>
<evidence type="ECO:0000313" key="8">
    <source>
        <dbReference type="Proteomes" id="UP000092462"/>
    </source>
</evidence>
<dbReference type="GO" id="GO:0004568">
    <property type="term" value="F:chitinase activity"/>
    <property type="evidence" value="ECO:0007669"/>
    <property type="project" value="UniProtKB-ARBA"/>
</dbReference>
<dbReference type="SUPFAM" id="SSF51445">
    <property type="entry name" value="(Trans)glycosidases"/>
    <property type="match status" value="1"/>
</dbReference>
<evidence type="ECO:0000256" key="3">
    <source>
        <dbReference type="ARBA" id="ARBA00023295"/>
    </source>
</evidence>
<proteinExistence type="inferred from homology"/>
<dbReference type="PANTHER" id="PTHR11177:SF403">
    <property type="entry name" value="CHITINASE 2-RELATED"/>
    <property type="match status" value="1"/>
</dbReference>
<dbReference type="Proteomes" id="UP000092462">
    <property type="component" value="Unassembled WGS sequence"/>
</dbReference>
<dbReference type="PROSITE" id="PS01095">
    <property type="entry name" value="GH18_1"/>
    <property type="match status" value="1"/>
</dbReference>
<dbReference type="FunFam" id="3.20.20.80:FF:000149">
    <property type="entry name" value="Chitinase, putative"/>
    <property type="match status" value="1"/>
</dbReference>
<dbReference type="GO" id="GO:0005576">
    <property type="term" value="C:extracellular region"/>
    <property type="evidence" value="ECO:0007669"/>
    <property type="project" value="TreeGrafter"/>
</dbReference>
<dbReference type="PANTHER" id="PTHR11177">
    <property type="entry name" value="CHITINASE"/>
    <property type="match status" value="1"/>
</dbReference>
<dbReference type="InterPro" id="IPR001579">
    <property type="entry name" value="Glyco_hydro_18_chit_AS"/>
</dbReference>
<keyword evidence="2 4" id="KW-0378">Hydrolase</keyword>
<feature type="compositionally biased region" description="Polar residues" evidence="6">
    <location>
        <begin position="378"/>
        <end position="388"/>
    </location>
</feature>
<feature type="region of interest" description="Disordered" evidence="6">
    <location>
        <begin position="333"/>
        <end position="361"/>
    </location>
</feature>
<keyword evidence="1" id="KW-0732">Signal</keyword>
<keyword evidence="8" id="KW-1185">Reference proteome</keyword>
<accession>A0A1B0DIP1</accession>